<name>A0ACB7PLH4_9PEZI</name>
<accession>A0ACB7PLH4</accession>
<protein>
    <submittedName>
        <fullName evidence="1">Isoprenoid synthase domain-containing protein</fullName>
    </submittedName>
</protein>
<dbReference type="EMBL" id="JAGIZQ010000002">
    <property type="protein sequence ID" value="KAH6641834.1"/>
    <property type="molecule type" value="Genomic_DNA"/>
</dbReference>
<proteinExistence type="predicted"/>
<keyword evidence="2" id="KW-1185">Reference proteome</keyword>
<gene>
    <name evidence="1" type="ORF">F5144DRAFT_610532</name>
</gene>
<sequence length="737" mass="81425">MDHPNSHLIDPSTYDTNLDNLAPNLPLRLSHSAALIDRGAFRAQKDWQHVFGTTTTTTIPSSPSSSPSYVGTAGPEYGFLSVCVPDTLPDRAELVGYIVEMVFLLDDLVEGAESPAAAAAPYLADLLYARDAVERGGDVGVVGVGGALPGGGRVARMFVGVGRAMLAIDPGCARDAFRWLEVSVKAMLARFGGSRELRDLEEYLEYRRVNVASQSMFGLVLFAMGLAIPEDQQQTCLELSEAFWLQFALTNDCHSWERERKAASDSGQPSVTNAVWVLMNKHAMSCEEAKQACRDKASQYAAEYVRVVEAAKARDDLCRDAKRLLEWFRNAISGNIVWGLQCPRYNADRTLTAAQLELADAIQADETLGWIWGQEKKAMRGIAEHPKADTNRNIAKCTATNGAVTTGIVINGDSHQKMEVVQDFPSLGTDVLEEPSRYIDSLPGKGIRHKAIQALNVWYRVPPQQAAIISKAVDLLHGASLMLDDIEDSSCLRRGKPAAHLVFGTMQTINSAGFRFLNALEEVRKLDSQRCMDVFCQELQDLYVGQSHDLSWTCTLSCPTEEEYLAMVDGKTAGLFRMLARMLDAQSSSPTKPDVALITRFMTLLGRFFQIRDDYMNLTSADYTKQKGFCEDLDEGKYSLPIIHALGRSDDSRPSNLMTKANSHVTILQNLLSQRHIAGKMTLDQKHLFLEHLKQTGSLEYTRQAMGTLQLELKSLAREMGMHSNEKLAGLLETLKV</sequence>
<dbReference type="Proteomes" id="UP000724584">
    <property type="component" value="Unassembled WGS sequence"/>
</dbReference>
<evidence type="ECO:0000313" key="1">
    <source>
        <dbReference type="EMBL" id="KAH6641834.1"/>
    </source>
</evidence>
<comment type="caution">
    <text evidence="1">The sequence shown here is derived from an EMBL/GenBank/DDBJ whole genome shotgun (WGS) entry which is preliminary data.</text>
</comment>
<organism evidence="1 2">
    <name type="scientific">Chaetomium tenue</name>
    <dbReference type="NCBI Taxonomy" id="1854479"/>
    <lineage>
        <taxon>Eukaryota</taxon>
        <taxon>Fungi</taxon>
        <taxon>Dikarya</taxon>
        <taxon>Ascomycota</taxon>
        <taxon>Pezizomycotina</taxon>
        <taxon>Sordariomycetes</taxon>
        <taxon>Sordariomycetidae</taxon>
        <taxon>Sordariales</taxon>
        <taxon>Chaetomiaceae</taxon>
        <taxon>Chaetomium</taxon>
    </lineage>
</organism>
<reference evidence="1 2" key="1">
    <citation type="journal article" date="2021" name="Nat. Commun.">
        <title>Genetic determinants of endophytism in the Arabidopsis root mycobiome.</title>
        <authorList>
            <person name="Mesny F."/>
            <person name="Miyauchi S."/>
            <person name="Thiergart T."/>
            <person name="Pickel B."/>
            <person name="Atanasova L."/>
            <person name="Karlsson M."/>
            <person name="Huettel B."/>
            <person name="Barry K.W."/>
            <person name="Haridas S."/>
            <person name="Chen C."/>
            <person name="Bauer D."/>
            <person name="Andreopoulos W."/>
            <person name="Pangilinan J."/>
            <person name="LaButti K."/>
            <person name="Riley R."/>
            <person name="Lipzen A."/>
            <person name="Clum A."/>
            <person name="Drula E."/>
            <person name="Henrissat B."/>
            <person name="Kohler A."/>
            <person name="Grigoriev I.V."/>
            <person name="Martin F.M."/>
            <person name="Hacquard S."/>
        </authorList>
    </citation>
    <scope>NUCLEOTIDE SEQUENCE [LARGE SCALE GENOMIC DNA]</scope>
    <source>
        <strain evidence="1 2">MPI-SDFR-AT-0079</strain>
    </source>
</reference>
<evidence type="ECO:0000313" key="2">
    <source>
        <dbReference type="Proteomes" id="UP000724584"/>
    </source>
</evidence>